<organism evidence="2 3">
    <name type="scientific">Pythium insidiosum</name>
    <name type="common">Pythiosis disease agent</name>
    <dbReference type="NCBI Taxonomy" id="114742"/>
    <lineage>
        <taxon>Eukaryota</taxon>
        <taxon>Sar</taxon>
        <taxon>Stramenopiles</taxon>
        <taxon>Oomycota</taxon>
        <taxon>Peronosporomycetes</taxon>
        <taxon>Pythiales</taxon>
        <taxon>Pythiaceae</taxon>
        <taxon>Pythium</taxon>
    </lineage>
</organism>
<dbReference type="EMBL" id="JAKCXM010002392">
    <property type="protein sequence ID" value="KAJ0390247.1"/>
    <property type="molecule type" value="Genomic_DNA"/>
</dbReference>
<dbReference type="AlphaFoldDB" id="A0AAD5LR66"/>
<gene>
    <name evidence="2" type="ORF">P43SY_010358</name>
</gene>
<evidence type="ECO:0008006" key="4">
    <source>
        <dbReference type="Google" id="ProtNLM"/>
    </source>
</evidence>
<comment type="caution">
    <text evidence="2">The sequence shown here is derived from an EMBL/GenBank/DDBJ whole genome shotgun (WGS) entry which is preliminary data.</text>
</comment>
<evidence type="ECO:0000313" key="3">
    <source>
        <dbReference type="Proteomes" id="UP001209570"/>
    </source>
</evidence>
<reference evidence="2" key="1">
    <citation type="submission" date="2021-12" db="EMBL/GenBank/DDBJ databases">
        <title>Prjna785345.</title>
        <authorList>
            <person name="Rujirawat T."/>
            <person name="Krajaejun T."/>
        </authorList>
    </citation>
    <scope>NUCLEOTIDE SEQUENCE</scope>
    <source>
        <strain evidence="2">Pi057C3</strain>
    </source>
</reference>
<evidence type="ECO:0000256" key="1">
    <source>
        <dbReference type="SAM" id="SignalP"/>
    </source>
</evidence>
<feature type="signal peptide" evidence="1">
    <location>
        <begin position="1"/>
        <end position="25"/>
    </location>
</feature>
<dbReference type="PANTHER" id="PTHR42834:SF1">
    <property type="entry name" value="ENDONUCLEASE_EXONUCLEASE_PHOSPHATASE FAMILY PROTEIN (AFU_ORTHOLOGUE AFUA_3G09210)"/>
    <property type="match status" value="1"/>
</dbReference>
<keyword evidence="3" id="KW-1185">Reference proteome</keyword>
<dbReference type="PANTHER" id="PTHR42834">
    <property type="entry name" value="ENDONUCLEASE/EXONUCLEASE/PHOSPHATASE FAMILY PROTEIN (AFU_ORTHOLOGUE AFUA_3G09210)"/>
    <property type="match status" value="1"/>
</dbReference>
<dbReference type="Proteomes" id="UP001209570">
    <property type="component" value="Unassembled WGS sequence"/>
</dbReference>
<proteinExistence type="predicted"/>
<dbReference type="InterPro" id="IPR036691">
    <property type="entry name" value="Endo/exonu/phosph_ase_sf"/>
</dbReference>
<accession>A0AAD5LR66</accession>
<dbReference type="Gene3D" id="3.60.10.10">
    <property type="entry name" value="Endonuclease/exonuclease/phosphatase"/>
    <property type="match status" value="1"/>
</dbReference>
<keyword evidence="1" id="KW-0732">Signal</keyword>
<name>A0AAD5LR66_PYTIN</name>
<dbReference type="SUPFAM" id="SSF56219">
    <property type="entry name" value="DNase I-like"/>
    <property type="match status" value="1"/>
</dbReference>
<feature type="chain" id="PRO_5041911825" description="Endonuclease/exonuclease/phosphatase domain-containing protein" evidence="1">
    <location>
        <begin position="26"/>
        <end position="350"/>
    </location>
</feature>
<evidence type="ECO:0000313" key="2">
    <source>
        <dbReference type="EMBL" id="KAJ0390247.1"/>
    </source>
</evidence>
<sequence>MKGLAFFAAAAISALLASPSTVVSGQSFCTKAPSTPGDRRVDKTKLTYATYNTEFLFLVGYGNLNCPGSDCKWTNEDEARRHIKQVAQTIRKLNSDIVQMTEVEDCAVLGAVIQELSLLGDNSYKPYIVKGTDSSTGQNIGLITRVDPVVDMARTDKSASLPVSESKCPSTSKIAKSKSVSKNFFTTFRVQGFSKPITVVGAHFLAMPTDKKRCFEREGQATVIASVASDAVAAGNHVIISGDLNDWSRTSPDRNNNSPISNVLGILERPGFLNVGTLADPQSRYSQWFDRNKDCHYELTEVSSLDHIVVSQSLKSGVANVTFHGSDLYQASCGGYNSDHYPISMTLRPV</sequence>
<protein>
    <recommendedName>
        <fullName evidence="4">Endonuclease/exonuclease/phosphatase domain-containing protein</fullName>
    </recommendedName>
</protein>